<dbReference type="Gene3D" id="3.10.129.10">
    <property type="entry name" value="Hotdog Thioesterase"/>
    <property type="match status" value="1"/>
</dbReference>
<name>A0ABU5MWK3_9BACT</name>
<gene>
    <name evidence="1" type="ORF">P9H32_07840</name>
</gene>
<protein>
    <recommendedName>
        <fullName evidence="3">DUF4442 domain-containing protein</fullName>
    </recommendedName>
</protein>
<dbReference type="SUPFAM" id="SSF54637">
    <property type="entry name" value="Thioesterase/thiol ester dehydrase-isomerase"/>
    <property type="match status" value="1"/>
</dbReference>
<evidence type="ECO:0000313" key="2">
    <source>
        <dbReference type="Proteomes" id="UP001290861"/>
    </source>
</evidence>
<evidence type="ECO:0000313" key="1">
    <source>
        <dbReference type="EMBL" id="MDZ8118537.1"/>
    </source>
</evidence>
<dbReference type="InterPro" id="IPR029069">
    <property type="entry name" value="HotDog_dom_sf"/>
</dbReference>
<dbReference type="EMBL" id="JARVCO010000010">
    <property type="protein sequence ID" value="MDZ8118537.1"/>
    <property type="molecule type" value="Genomic_DNA"/>
</dbReference>
<keyword evidence="2" id="KW-1185">Reference proteome</keyword>
<accession>A0ABU5MWK3</accession>
<dbReference type="RefSeq" id="WP_322608336.1">
    <property type="nucleotide sequence ID" value="NZ_JARVCO010000010.1"/>
</dbReference>
<evidence type="ECO:0008006" key="3">
    <source>
        <dbReference type="Google" id="ProtNLM"/>
    </source>
</evidence>
<reference evidence="1 2" key="1">
    <citation type="journal article" date="2024" name="Appl. Environ. Microbiol.">
        <title>Pontiella agarivorans sp. nov., a novel marine anaerobic bacterium capable of degrading macroalgal polysaccharides and fixing nitrogen.</title>
        <authorList>
            <person name="Liu N."/>
            <person name="Kivenson V."/>
            <person name="Peng X."/>
            <person name="Cui Z."/>
            <person name="Lankiewicz T.S."/>
            <person name="Gosselin K.M."/>
            <person name="English C.J."/>
            <person name="Blair E.M."/>
            <person name="O'Malley M.A."/>
            <person name="Valentine D.L."/>
        </authorList>
    </citation>
    <scope>NUCLEOTIDE SEQUENCE [LARGE SCALE GENOMIC DNA]</scope>
    <source>
        <strain evidence="1 2">NLcol2</strain>
    </source>
</reference>
<proteinExistence type="predicted"/>
<sequence length="209" mass="23763">MEQLDKKENETTNAPGIPEMDEQKLTLYERLDAYISKLSTRNVFWNRVCSMIWLPYAFHSGLTMASDGTKHRAILPFRRFNKNWYNAMAGASLLGNSEIAGGNYIFKVCGGDYTVVCKHLDYRFLRPCMGPAEYQMTPLDDIHELVATGKEFNIAIRMDIVQALVRGSQPRMVGGKPAKPKRVGRCTATFHVTPKAHHKAKRLRRKKGK</sequence>
<dbReference type="Proteomes" id="UP001290861">
    <property type="component" value="Unassembled WGS sequence"/>
</dbReference>
<comment type="caution">
    <text evidence="1">The sequence shown here is derived from an EMBL/GenBank/DDBJ whole genome shotgun (WGS) entry which is preliminary data.</text>
</comment>
<organism evidence="1 2">
    <name type="scientific">Pontiella agarivorans</name>
    <dbReference type="NCBI Taxonomy" id="3038953"/>
    <lineage>
        <taxon>Bacteria</taxon>
        <taxon>Pseudomonadati</taxon>
        <taxon>Kiritimatiellota</taxon>
        <taxon>Kiritimatiellia</taxon>
        <taxon>Kiritimatiellales</taxon>
        <taxon>Pontiellaceae</taxon>
        <taxon>Pontiella</taxon>
    </lineage>
</organism>